<dbReference type="AlphaFoldDB" id="A0A7D5KLZ7"/>
<evidence type="ECO:0000256" key="2">
    <source>
        <dbReference type="ARBA" id="ARBA00023002"/>
    </source>
</evidence>
<dbReference type="Pfam" id="PF02826">
    <property type="entry name" value="2-Hacid_dh_C"/>
    <property type="match status" value="1"/>
</dbReference>
<dbReference type="GO" id="GO:0051287">
    <property type="term" value="F:NAD binding"/>
    <property type="evidence" value="ECO:0007669"/>
    <property type="project" value="InterPro"/>
</dbReference>
<dbReference type="InterPro" id="IPR036291">
    <property type="entry name" value="NAD(P)-bd_dom_sf"/>
</dbReference>
<dbReference type="EMBL" id="CP058529">
    <property type="protein sequence ID" value="QLG27282.1"/>
    <property type="molecule type" value="Genomic_DNA"/>
</dbReference>
<comment type="similarity">
    <text evidence="1 4">Belongs to the D-isomer specific 2-hydroxyacid dehydrogenase family.</text>
</comment>
<dbReference type="Proteomes" id="UP000509750">
    <property type="component" value="Chromosome"/>
</dbReference>
<accession>A0A7D5KLZ7</accession>
<dbReference type="RefSeq" id="WP_179168857.1">
    <property type="nucleotide sequence ID" value="NZ_CP058529.1"/>
</dbReference>
<sequence length="322" mass="33999">MAEDRWRVLVPEPMDEAGPESIADVADCVWYDEYDGREQMRADIGRFDAVVVRTFVVDGALLDCADRLKVVSKHGAGLDNVDVEASTEAGVVVCNTPDVNAPSVAEHAMTLLLAVRKRIRVADADVRGGTWDRTKYTASEVRGDTLGLFGSGSIGGEMAALARGFGMDVVFYDPYLPAGEGPLGATRVETTDDLFGCSDAVSVHTPLTDETRGAISTAELDALGQDGILVNTARGGVIDEDALVAALDDGTLAGAGLDVFAEEPPDADHPLFSFENVVVTPHVAGSTVEALERMSRGAAANVRTVYEGRLPETSVNEVDVGE</sequence>
<evidence type="ECO:0000256" key="4">
    <source>
        <dbReference type="RuleBase" id="RU003719"/>
    </source>
</evidence>
<dbReference type="Gene3D" id="3.40.50.720">
    <property type="entry name" value="NAD(P)-binding Rossmann-like Domain"/>
    <property type="match status" value="2"/>
</dbReference>
<protein>
    <submittedName>
        <fullName evidence="7">Hydroxyacid dehydrogenase</fullName>
    </submittedName>
</protein>
<dbReference type="Pfam" id="PF00389">
    <property type="entry name" value="2-Hacid_dh"/>
    <property type="match status" value="1"/>
</dbReference>
<dbReference type="GeneID" id="56028538"/>
<dbReference type="GO" id="GO:0016616">
    <property type="term" value="F:oxidoreductase activity, acting on the CH-OH group of donors, NAD or NADP as acceptor"/>
    <property type="evidence" value="ECO:0007669"/>
    <property type="project" value="InterPro"/>
</dbReference>
<evidence type="ECO:0000313" key="7">
    <source>
        <dbReference type="EMBL" id="QLG27282.1"/>
    </source>
</evidence>
<dbReference type="SUPFAM" id="SSF51735">
    <property type="entry name" value="NAD(P)-binding Rossmann-fold domains"/>
    <property type="match status" value="1"/>
</dbReference>
<proteinExistence type="inferred from homology"/>
<feature type="domain" description="D-isomer specific 2-hydroxyacid dehydrogenase catalytic" evidence="5">
    <location>
        <begin position="9"/>
        <end position="316"/>
    </location>
</feature>
<organism evidence="7 8">
    <name type="scientific">Halorarum halophilum</name>
    <dbReference type="NCBI Taxonomy" id="2743090"/>
    <lineage>
        <taxon>Archaea</taxon>
        <taxon>Methanobacteriati</taxon>
        <taxon>Methanobacteriota</taxon>
        <taxon>Stenosarchaea group</taxon>
        <taxon>Halobacteria</taxon>
        <taxon>Halobacteriales</taxon>
        <taxon>Haloferacaceae</taxon>
        <taxon>Halorarum</taxon>
    </lineage>
</organism>
<dbReference type="PANTHER" id="PTHR42938">
    <property type="entry name" value="FORMATE DEHYDROGENASE 1"/>
    <property type="match status" value="1"/>
</dbReference>
<dbReference type="OrthoDB" id="34275at2157"/>
<dbReference type="PANTHER" id="PTHR42938:SF47">
    <property type="entry name" value="HYDROXYPYRUVATE REDUCTASE"/>
    <property type="match status" value="1"/>
</dbReference>
<feature type="domain" description="D-isomer specific 2-hydroxyacid dehydrogenase NAD-binding" evidence="6">
    <location>
        <begin position="109"/>
        <end position="284"/>
    </location>
</feature>
<dbReference type="InterPro" id="IPR006140">
    <property type="entry name" value="D-isomer_DH_NAD-bd"/>
</dbReference>
<dbReference type="FunFam" id="3.40.50.720:FF:000203">
    <property type="entry name" value="D-3-phosphoglycerate dehydrogenase (SerA)"/>
    <property type="match status" value="1"/>
</dbReference>
<keyword evidence="3" id="KW-0520">NAD</keyword>
<evidence type="ECO:0000259" key="6">
    <source>
        <dbReference type="Pfam" id="PF02826"/>
    </source>
</evidence>
<evidence type="ECO:0000256" key="1">
    <source>
        <dbReference type="ARBA" id="ARBA00005854"/>
    </source>
</evidence>
<keyword evidence="8" id="KW-1185">Reference proteome</keyword>
<dbReference type="InterPro" id="IPR006139">
    <property type="entry name" value="D-isomer_2_OHA_DH_cat_dom"/>
</dbReference>
<dbReference type="KEGG" id="halg:HUG10_06855"/>
<evidence type="ECO:0000256" key="3">
    <source>
        <dbReference type="ARBA" id="ARBA00023027"/>
    </source>
</evidence>
<gene>
    <name evidence="7" type="ORF">HUG10_06855</name>
</gene>
<name>A0A7D5KLZ7_9EURY</name>
<reference evidence="7 8" key="1">
    <citation type="submission" date="2020-07" db="EMBL/GenBank/DDBJ databases">
        <title>Gai3-2, isolated from salt lake.</title>
        <authorList>
            <person name="Cui H."/>
            <person name="Shi X."/>
        </authorList>
    </citation>
    <scope>NUCLEOTIDE SEQUENCE [LARGE SCALE GENOMIC DNA]</scope>
    <source>
        <strain evidence="7 8">Gai3-2</strain>
    </source>
</reference>
<evidence type="ECO:0000313" key="8">
    <source>
        <dbReference type="Proteomes" id="UP000509750"/>
    </source>
</evidence>
<evidence type="ECO:0000259" key="5">
    <source>
        <dbReference type="Pfam" id="PF00389"/>
    </source>
</evidence>
<dbReference type="CDD" id="cd12173">
    <property type="entry name" value="PGDH_4"/>
    <property type="match status" value="1"/>
</dbReference>
<dbReference type="SUPFAM" id="SSF52283">
    <property type="entry name" value="Formate/glycerate dehydrogenase catalytic domain-like"/>
    <property type="match status" value="1"/>
</dbReference>
<keyword evidence="2 4" id="KW-0560">Oxidoreductase</keyword>